<dbReference type="InterPro" id="IPR029063">
    <property type="entry name" value="SAM-dependent_MTases_sf"/>
</dbReference>
<accession>A0A7G9R6A7</accession>
<feature type="active site" evidence="6">
    <location>
        <position position="358"/>
    </location>
</feature>
<keyword evidence="3 7" id="KW-0808">Transferase</keyword>
<dbReference type="SUPFAM" id="SSF53335">
    <property type="entry name" value="S-adenosyl-L-methionine-dependent methyltransferases"/>
    <property type="match status" value="1"/>
</dbReference>
<dbReference type="PIRSF" id="PIRSF003085">
    <property type="entry name" value="CMAS"/>
    <property type="match status" value="1"/>
</dbReference>
<keyword evidence="5" id="KW-0443">Lipid metabolism</keyword>
<keyword evidence="2 7" id="KW-0489">Methyltransferase</keyword>
<dbReference type="Proteomes" id="UP000515976">
    <property type="component" value="Chromosome"/>
</dbReference>
<sequence length="377" mass="41545">MPVRLRYPDGTVVGAGGPDSPVLEVVRPDALYRRLEEHPKIGLGEAYMAGDWRAAEGTDLAQALMPFAARMGELVPKPLLSLRGLVDRAIPRTQRNTLEGSRSNISAHYDLSNDLFAAFLDPSMSYSSAMFDPAAPLAGQDLHAAQVRKVEAVLDAADVRAGTRLLEIGTGWGELAVRAAARGARVTSVTLSAEQRDLAVSRVAAAGYTDRVEVLLQDYRETTGTFDAVVSVEMIEAVGEEYWEEYFHTIDGLLAPGGAVAIQAILMEHHRLLATKGSFGWIQKYIFPGGLIPSLQAIRDVTHGSTTLRVGRVQAFGVDYAETLRRWRESFTARWADIEPLGFDETFRRMWEFYLAYCEAGFATGYLDVAQIRFSRR</sequence>
<keyword evidence="8" id="KW-1185">Reference proteome</keyword>
<dbReference type="KEGG" id="pei:H9L10_15445"/>
<dbReference type="RefSeq" id="WP_187566853.1">
    <property type="nucleotide sequence ID" value="NZ_CP060712.1"/>
</dbReference>
<dbReference type="GO" id="GO:0032259">
    <property type="term" value="P:methylation"/>
    <property type="evidence" value="ECO:0007669"/>
    <property type="project" value="UniProtKB-KW"/>
</dbReference>
<evidence type="ECO:0000256" key="1">
    <source>
        <dbReference type="ARBA" id="ARBA00010815"/>
    </source>
</evidence>
<proteinExistence type="inferred from homology"/>
<evidence type="ECO:0000313" key="7">
    <source>
        <dbReference type="EMBL" id="QNN51132.1"/>
    </source>
</evidence>
<dbReference type="GO" id="GO:0008610">
    <property type="term" value="P:lipid biosynthetic process"/>
    <property type="evidence" value="ECO:0007669"/>
    <property type="project" value="InterPro"/>
</dbReference>
<dbReference type="Pfam" id="PF02353">
    <property type="entry name" value="CMAS"/>
    <property type="match status" value="1"/>
</dbReference>
<dbReference type="PANTHER" id="PTHR43667">
    <property type="entry name" value="CYCLOPROPANE-FATTY-ACYL-PHOSPHOLIPID SYNTHASE"/>
    <property type="match status" value="1"/>
</dbReference>
<evidence type="ECO:0000256" key="4">
    <source>
        <dbReference type="ARBA" id="ARBA00022691"/>
    </source>
</evidence>
<name>A0A7G9R6A7_9MICO</name>
<dbReference type="GO" id="GO:0008168">
    <property type="term" value="F:methyltransferase activity"/>
    <property type="evidence" value="ECO:0007669"/>
    <property type="project" value="UniProtKB-KW"/>
</dbReference>
<evidence type="ECO:0000256" key="2">
    <source>
        <dbReference type="ARBA" id="ARBA00022603"/>
    </source>
</evidence>
<dbReference type="CDD" id="cd02440">
    <property type="entry name" value="AdoMet_MTases"/>
    <property type="match status" value="1"/>
</dbReference>
<dbReference type="Gene3D" id="3.40.50.150">
    <property type="entry name" value="Vaccinia Virus protein VP39"/>
    <property type="match status" value="1"/>
</dbReference>
<organism evidence="7 8">
    <name type="scientific">Phycicoccus endophyticus</name>
    <dbReference type="NCBI Taxonomy" id="1690220"/>
    <lineage>
        <taxon>Bacteria</taxon>
        <taxon>Bacillati</taxon>
        <taxon>Actinomycetota</taxon>
        <taxon>Actinomycetes</taxon>
        <taxon>Micrococcales</taxon>
        <taxon>Intrasporangiaceae</taxon>
        <taxon>Phycicoccus</taxon>
    </lineage>
</organism>
<keyword evidence="4" id="KW-0949">S-adenosyl-L-methionine</keyword>
<reference evidence="7 8" key="1">
    <citation type="submission" date="2020-08" db="EMBL/GenBank/DDBJ databases">
        <title>Genome sequence of Phycicoccus endophyticus JCM 31784T.</title>
        <authorList>
            <person name="Hyun D.-W."/>
            <person name="Bae J.-W."/>
        </authorList>
    </citation>
    <scope>NUCLEOTIDE SEQUENCE [LARGE SCALE GENOMIC DNA]</scope>
    <source>
        <strain evidence="7 8">JCM 31784</strain>
    </source>
</reference>
<dbReference type="AlphaFoldDB" id="A0A7G9R6A7"/>
<dbReference type="EMBL" id="CP060712">
    <property type="protein sequence ID" value="QNN51132.1"/>
    <property type="molecule type" value="Genomic_DNA"/>
</dbReference>
<dbReference type="PANTHER" id="PTHR43667:SF2">
    <property type="entry name" value="FATTY ACID C-METHYL TRANSFERASE"/>
    <property type="match status" value="1"/>
</dbReference>
<dbReference type="InterPro" id="IPR050723">
    <property type="entry name" value="CFA/CMAS"/>
</dbReference>
<evidence type="ECO:0000313" key="8">
    <source>
        <dbReference type="Proteomes" id="UP000515976"/>
    </source>
</evidence>
<protein>
    <submittedName>
        <fullName evidence="7">Class I SAM-dependent methyltransferase</fullName>
    </submittedName>
</protein>
<evidence type="ECO:0000256" key="3">
    <source>
        <dbReference type="ARBA" id="ARBA00022679"/>
    </source>
</evidence>
<evidence type="ECO:0000256" key="6">
    <source>
        <dbReference type="PIRSR" id="PIRSR003085-1"/>
    </source>
</evidence>
<comment type="similarity">
    <text evidence="1">Belongs to the CFA/CMAS family.</text>
</comment>
<gene>
    <name evidence="7" type="ORF">H9L10_15445</name>
</gene>
<evidence type="ECO:0000256" key="5">
    <source>
        <dbReference type="ARBA" id="ARBA00023098"/>
    </source>
</evidence>
<dbReference type="InterPro" id="IPR003333">
    <property type="entry name" value="CMAS"/>
</dbReference>